<comment type="caution">
    <text evidence="1">The sequence shown here is derived from an EMBL/GenBank/DDBJ whole genome shotgun (WGS) entry which is preliminary data.</text>
</comment>
<dbReference type="CDD" id="cd02603">
    <property type="entry name" value="HAD_sEH-N_like"/>
    <property type="match status" value="1"/>
</dbReference>
<sequence length="202" mass="23909">MIKNLIFDLGQVLLLQERIEMYVYLAKIFSIPKEEALEFYFQYKRDLVTGRISSQDMLQVLSTKFKTHKSINQLMDEYRALYLADYKGVNTELLNYVDKLKEKYSLYIFTNTVDVHDEEAQKLPIYKHFLRVFKSYTDHIIKPEVQSYQYVVNKIQAKPEECLFIDDLEENVEGAIKAGLMGLVYINFERLKKDFKDIGVEV</sequence>
<dbReference type="SFLD" id="SFLDS00003">
    <property type="entry name" value="Haloacid_Dehalogenase"/>
    <property type="match status" value="1"/>
</dbReference>
<dbReference type="PANTHER" id="PTHR43611:SF3">
    <property type="entry name" value="FLAVIN MONONUCLEOTIDE HYDROLASE 1, CHLOROPLATIC"/>
    <property type="match status" value="1"/>
</dbReference>
<protein>
    <submittedName>
        <fullName evidence="1">Uncharacterized protein</fullName>
    </submittedName>
</protein>
<dbReference type="PANTHER" id="PTHR43611">
    <property type="entry name" value="ALPHA-D-GLUCOSE 1-PHOSPHATE PHOSPHATASE"/>
    <property type="match status" value="1"/>
</dbReference>
<dbReference type="InterPro" id="IPR006439">
    <property type="entry name" value="HAD-SF_hydro_IA"/>
</dbReference>
<gene>
    <name evidence="1" type="ORF">A3K52_00370</name>
</gene>
<dbReference type="AlphaFoldDB" id="A0A1F7KZE5"/>
<name>A0A1F7KZE5_9BACT</name>
<reference evidence="1 2" key="1">
    <citation type="journal article" date="2016" name="Nat. Commun.">
        <title>Thousands of microbial genomes shed light on interconnected biogeochemical processes in an aquifer system.</title>
        <authorList>
            <person name="Anantharaman K."/>
            <person name="Brown C.T."/>
            <person name="Hug L.A."/>
            <person name="Sharon I."/>
            <person name="Castelle C.J."/>
            <person name="Probst A.J."/>
            <person name="Thomas B.C."/>
            <person name="Singh A."/>
            <person name="Wilkins M.J."/>
            <person name="Karaoz U."/>
            <person name="Brodie E.L."/>
            <person name="Williams K.H."/>
            <person name="Hubbard S.S."/>
            <person name="Banfield J.F."/>
        </authorList>
    </citation>
    <scope>NUCLEOTIDE SEQUENCE [LARGE SCALE GENOMIC DNA]</scope>
</reference>
<dbReference type="Proteomes" id="UP000177050">
    <property type="component" value="Unassembled WGS sequence"/>
</dbReference>
<dbReference type="InterPro" id="IPR036412">
    <property type="entry name" value="HAD-like_sf"/>
</dbReference>
<dbReference type="SFLD" id="SFLDG01129">
    <property type="entry name" value="C1.5:_HAD__Beta-PGM__Phosphata"/>
    <property type="match status" value="1"/>
</dbReference>
<dbReference type="InterPro" id="IPR023198">
    <property type="entry name" value="PGP-like_dom2"/>
</dbReference>
<organism evidence="1 2">
    <name type="scientific">Candidatus Roizmanbacteria bacterium RIFOXYD1_FULL_38_12</name>
    <dbReference type="NCBI Taxonomy" id="1802093"/>
    <lineage>
        <taxon>Bacteria</taxon>
        <taxon>Candidatus Roizmaniibacteriota</taxon>
    </lineage>
</organism>
<accession>A0A1F7KZE5</accession>
<dbReference type="Pfam" id="PF00702">
    <property type="entry name" value="Hydrolase"/>
    <property type="match status" value="1"/>
</dbReference>
<evidence type="ECO:0000313" key="2">
    <source>
        <dbReference type="Proteomes" id="UP000177050"/>
    </source>
</evidence>
<evidence type="ECO:0000313" key="1">
    <source>
        <dbReference type="EMBL" id="OGK73247.1"/>
    </source>
</evidence>
<dbReference type="EMBL" id="MGBR01000001">
    <property type="protein sequence ID" value="OGK73247.1"/>
    <property type="molecule type" value="Genomic_DNA"/>
</dbReference>
<dbReference type="InterPro" id="IPR023214">
    <property type="entry name" value="HAD_sf"/>
</dbReference>
<dbReference type="Gene3D" id="1.10.150.240">
    <property type="entry name" value="Putative phosphatase, domain 2"/>
    <property type="match status" value="1"/>
</dbReference>
<dbReference type="Gene3D" id="3.40.50.1000">
    <property type="entry name" value="HAD superfamily/HAD-like"/>
    <property type="match status" value="1"/>
</dbReference>
<dbReference type="SUPFAM" id="SSF56784">
    <property type="entry name" value="HAD-like"/>
    <property type="match status" value="1"/>
</dbReference>
<proteinExistence type="predicted"/>
<dbReference type="NCBIfam" id="TIGR01509">
    <property type="entry name" value="HAD-SF-IA-v3"/>
    <property type="match status" value="1"/>
</dbReference>